<dbReference type="Proteomes" id="UP001303701">
    <property type="component" value="Chromosome"/>
</dbReference>
<dbReference type="RefSeq" id="WP_311066498.1">
    <property type="nucleotide sequence ID" value="NZ_CP134501.1"/>
</dbReference>
<sequence length="113" mass="13065">MWYRQNRKGYICGGYGRHGSKKCSHHAIKESGLKSIILSDLKKYAREISKEGLIKKLEQQTVRAEKTTNKKLASIEREMKRLVERKSKFLNLLANEIITKADFNGLLKKSIEN</sequence>
<feature type="coiled-coil region" evidence="1">
    <location>
        <begin position="65"/>
        <end position="92"/>
    </location>
</feature>
<keyword evidence="3" id="KW-1185">Reference proteome</keyword>
<protein>
    <recommendedName>
        <fullName evidence="4">Recombinase zinc beta ribbon domain-containing protein</fullName>
    </recommendedName>
</protein>
<proteinExistence type="predicted"/>
<evidence type="ECO:0000313" key="2">
    <source>
        <dbReference type="EMBL" id="WNF32683.1"/>
    </source>
</evidence>
<accession>A0ABY9W9M2</accession>
<organism evidence="2 3">
    <name type="scientific">Aeribacillus composti</name>
    <dbReference type="NCBI Taxonomy" id="1868734"/>
    <lineage>
        <taxon>Bacteria</taxon>
        <taxon>Bacillati</taxon>
        <taxon>Bacillota</taxon>
        <taxon>Bacilli</taxon>
        <taxon>Bacillales</taxon>
        <taxon>Bacillaceae</taxon>
        <taxon>Aeribacillus</taxon>
    </lineage>
</organism>
<evidence type="ECO:0000313" key="3">
    <source>
        <dbReference type="Proteomes" id="UP001303701"/>
    </source>
</evidence>
<gene>
    <name evidence="2" type="ORF">RI196_15810</name>
</gene>
<reference evidence="2 3" key="1">
    <citation type="submission" date="2023-09" db="EMBL/GenBank/DDBJ databases">
        <title>Different Types of Thermotolerant Ring-Cleaving Dioxygenases derived from Aeribacillus composti HB-1 applied for multiple aromatic hydrocarbons removal.</title>
        <authorList>
            <person name="Cao L."/>
            <person name="Li M."/>
            <person name="Ma T."/>
        </authorList>
    </citation>
    <scope>NUCLEOTIDE SEQUENCE [LARGE SCALE GENOMIC DNA]</scope>
    <source>
        <strain evidence="2 3">HB-1</strain>
    </source>
</reference>
<dbReference type="GeneID" id="301127458"/>
<name>A0ABY9W9M2_9BACI</name>
<evidence type="ECO:0000256" key="1">
    <source>
        <dbReference type="SAM" id="Coils"/>
    </source>
</evidence>
<dbReference type="EMBL" id="CP134501">
    <property type="protein sequence ID" value="WNF32683.1"/>
    <property type="molecule type" value="Genomic_DNA"/>
</dbReference>
<keyword evidence="1" id="KW-0175">Coiled coil</keyword>
<evidence type="ECO:0008006" key="4">
    <source>
        <dbReference type="Google" id="ProtNLM"/>
    </source>
</evidence>